<dbReference type="STRING" id="378794.GCA_001570625_00660"/>
<protein>
    <recommendedName>
        <fullName evidence="3">HEAT repeat domain-containing protein</fullName>
    </recommendedName>
</protein>
<dbReference type="AlphaFoldDB" id="A0A354YXV1"/>
<dbReference type="Gene3D" id="1.25.10.10">
    <property type="entry name" value="Leucine-rich Repeat Variant"/>
    <property type="match status" value="1"/>
</dbReference>
<name>A0A354YXV1_9FIRM</name>
<sequence length="357" mass="40032">MSNKDEFIKNLSSEDERERAFAVEDIVYEGIPEAIDLLVAQLEIESSQFVREVIIRNLRILSSSELVEKTIPLLHSDDAFIRNAVIEILSEQDELAISYIEPLLDNPDKDIRKFAVDILFQLQSTHSAAVIARGLDDPDINIKITAAEYLGRLEARAHIAGINRLFLASNNLLLRCTCLETMAILGDEDSARLVAEFYPQPEQISELELYSYLKYLARQGTEEYLPFVFSLMKSKGKLMAKEIINTIEGILRRSGAVYLPAGMVEDLAHYIASEINVINKYELLIFLGHFKNSEIGPLLASYACSSEKLLCLGAVEGLGFFGAPEQLPLLVELKKQIEDDELLEAVEKAIKQLAPVR</sequence>
<proteinExistence type="predicted"/>
<dbReference type="SUPFAM" id="SSF48371">
    <property type="entry name" value="ARM repeat"/>
    <property type="match status" value="1"/>
</dbReference>
<comment type="caution">
    <text evidence="1">The sequence shown here is derived from an EMBL/GenBank/DDBJ whole genome shotgun (WGS) entry which is preliminary data.</text>
</comment>
<dbReference type="EMBL" id="DNZF01000083">
    <property type="protein sequence ID" value="HBK53052.1"/>
    <property type="molecule type" value="Genomic_DNA"/>
</dbReference>
<dbReference type="InterPro" id="IPR011989">
    <property type="entry name" value="ARM-like"/>
</dbReference>
<evidence type="ECO:0000313" key="2">
    <source>
        <dbReference type="Proteomes" id="UP000263273"/>
    </source>
</evidence>
<accession>A0A354YXV1</accession>
<reference evidence="1 2" key="1">
    <citation type="journal article" date="2018" name="Nat. Biotechnol.">
        <title>A standardized bacterial taxonomy based on genome phylogeny substantially revises the tree of life.</title>
        <authorList>
            <person name="Parks D.H."/>
            <person name="Chuvochina M."/>
            <person name="Waite D.W."/>
            <person name="Rinke C."/>
            <person name="Skarshewski A."/>
            <person name="Chaumeil P.A."/>
            <person name="Hugenholtz P."/>
        </authorList>
    </citation>
    <scope>NUCLEOTIDE SEQUENCE [LARGE SCALE GENOMIC DNA]</scope>
    <source>
        <strain evidence="1">UBA10948</strain>
    </source>
</reference>
<organism evidence="1 2">
    <name type="scientific">Syntrophomonas wolfei</name>
    <dbReference type="NCBI Taxonomy" id="863"/>
    <lineage>
        <taxon>Bacteria</taxon>
        <taxon>Bacillati</taxon>
        <taxon>Bacillota</taxon>
        <taxon>Clostridia</taxon>
        <taxon>Eubacteriales</taxon>
        <taxon>Syntrophomonadaceae</taxon>
        <taxon>Syntrophomonas</taxon>
    </lineage>
</organism>
<gene>
    <name evidence="1" type="ORF">DDZ44_03825</name>
</gene>
<dbReference type="InterPro" id="IPR016024">
    <property type="entry name" value="ARM-type_fold"/>
</dbReference>
<evidence type="ECO:0008006" key="3">
    <source>
        <dbReference type="Google" id="ProtNLM"/>
    </source>
</evidence>
<dbReference type="Proteomes" id="UP000263273">
    <property type="component" value="Unassembled WGS sequence"/>
</dbReference>
<evidence type="ECO:0000313" key="1">
    <source>
        <dbReference type="EMBL" id="HBK53052.1"/>
    </source>
</evidence>